<proteinExistence type="predicted"/>
<dbReference type="AlphaFoldDB" id="A0A5C1K614"/>
<dbReference type="EMBL" id="MK359989">
    <property type="protein sequence ID" value="QEM40817.1"/>
    <property type="molecule type" value="Genomic_DNA"/>
</dbReference>
<dbReference type="RefSeq" id="WP_336383526.1">
    <property type="nucleotide sequence ID" value="NZ_JBAPCW010000022.1"/>
</dbReference>
<feature type="domain" description="SpaA-like prealbumin fold" evidence="3">
    <location>
        <begin position="1059"/>
        <end position="1130"/>
    </location>
</feature>
<feature type="compositionally biased region" description="Low complexity" evidence="1">
    <location>
        <begin position="1178"/>
        <end position="1188"/>
    </location>
</feature>
<dbReference type="Gene3D" id="2.60.40.1140">
    <property type="entry name" value="Collagen-binding surface protein Cna, B-type domain"/>
    <property type="match status" value="3"/>
</dbReference>
<organism evidence="4">
    <name type="scientific">Streptococcus suis</name>
    <dbReference type="NCBI Taxonomy" id="1307"/>
    <lineage>
        <taxon>Bacteria</taxon>
        <taxon>Bacillati</taxon>
        <taxon>Bacillota</taxon>
        <taxon>Bacilli</taxon>
        <taxon>Lactobacillales</taxon>
        <taxon>Streptococcaceae</taxon>
        <taxon>Streptococcus</taxon>
    </lineage>
</organism>
<protein>
    <submittedName>
        <fullName evidence="4">Collagen-binding protein A</fullName>
    </submittedName>
</protein>
<feature type="domain" description="SpaA-like prealbumin fold" evidence="3">
    <location>
        <begin position="804"/>
        <end position="880"/>
    </location>
</feature>
<name>A0A5C1K614_STRSU</name>
<dbReference type="InterPro" id="IPR011252">
    <property type="entry name" value="Fibrogen-bd_dom1"/>
</dbReference>
<evidence type="ECO:0000256" key="1">
    <source>
        <dbReference type="SAM" id="MobiDB-lite"/>
    </source>
</evidence>
<dbReference type="InterPro" id="IPR013783">
    <property type="entry name" value="Ig-like_fold"/>
</dbReference>
<feature type="compositionally biased region" description="Pro residues" evidence="1">
    <location>
        <begin position="1158"/>
        <end position="1175"/>
    </location>
</feature>
<feature type="domain" description="SpaA-like prealbumin fold" evidence="3">
    <location>
        <begin position="934"/>
        <end position="1005"/>
    </location>
</feature>
<accession>A0A5C1K614</accession>
<dbReference type="GO" id="GO:0007155">
    <property type="term" value="P:cell adhesion"/>
    <property type="evidence" value="ECO:0007669"/>
    <property type="project" value="InterPro"/>
</dbReference>
<dbReference type="Pfam" id="PF05738">
    <property type="entry name" value="Cna_B"/>
    <property type="match status" value="3"/>
</dbReference>
<feature type="region of interest" description="Disordered" evidence="1">
    <location>
        <begin position="1155"/>
        <end position="1193"/>
    </location>
</feature>
<feature type="domain" description="CNA-B" evidence="2">
    <location>
        <begin position="455"/>
        <end position="527"/>
    </location>
</feature>
<feature type="domain" description="CNA-B" evidence="2">
    <location>
        <begin position="682"/>
        <end position="746"/>
    </location>
</feature>
<dbReference type="InterPro" id="IPR041033">
    <property type="entry name" value="SpaA_PFL_dom_1"/>
</dbReference>
<dbReference type="Gene3D" id="2.60.40.1280">
    <property type="match status" value="1"/>
</dbReference>
<dbReference type="CDD" id="cd00222">
    <property type="entry name" value="CollagenBindB"/>
    <property type="match status" value="3"/>
</dbReference>
<dbReference type="Gene3D" id="2.60.40.10">
    <property type="entry name" value="Immunoglobulins"/>
    <property type="match status" value="4"/>
</dbReference>
<dbReference type="InterPro" id="IPR008454">
    <property type="entry name" value="Collagen-bd_Cna-like_B-typ_dom"/>
</dbReference>
<reference evidence="4" key="1">
    <citation type="submission" date="2019-01" db="EMBL/GenBank/DDBJ databases">
        <title>Different genetic elements carrying optrA in three Streptococcus suis isolates.</title>
        <authorList>
            <person name="Li D."/>
            <person name="Shang Y."/>
            <person name="Du X."/>
        </authorList>
    </citation>
    <scope>NUCLEOTIDE SEQUENCE</scope>
    <source>
        <strain evidence="4">SC317</strain>
    </source>
</reference>
<evidence type="ECO:0000259" key="2">
    <source>
        <dbReference type="Pfam" id="PF05738"/>
    </source>
</evidence>
<sequence length="1224" mass="136323">MRKKLGAAILSILVLLSSVGSLFGGNIVHAFSSGNIIKSIDVTPDTIQHTGSFEAKVSFGGMGTRVLEGQQESIQFSPSSVDIAFPTQPISLTNSQNVVLGEVNFNGNRATITFNKVASTLDNVEGGFNFNVKGYYNGDMSKDGEGNINISYGSINKNVKVEYTKGGTTTDEIYAKRGVWVDEATEGNRVDWTFRFNTANYSTENKQYTFSVKDSLPDTMEWDTNDNNTSSYVVNLNGTWVNLVDAKKMGITIDFEGNNLNISIPKWTNYNGQWVDILDGKNVEIRLRAKIKDSVMSDKSIEFVENESSPKIDGLDWAINPEDTKDKVKILRQGGWATGTKPGELKIVKVLSGSKIPIKDVEFTLKRSDGSDITVRQDDGQYINKGKEIILKTNQEGIANIKGLEAASYIVTETKAPDWIEFDIATPIKKEFTVSSSDAEGKEYTVENKKKTTNIQVEKVWKDSSNKIITAPQSIKVQLYKDGETVGQPVDLSTTNSKYTWENLDISDDTGKLYSYSVKELDSNGNAIEQGNSIKVGQKWFKVNYGGSLQDGFVITNEELKPWTPMEPPTRNIRVTKEWKDDLGSNLEAPIDTIQVELYKDGNTTGNKLTLSRDNNWTVTFEKLPVSATLGGENHKYTVKEVGETDSKITLDGKTYNVQYTKNSENSFTVKNTLIQPETINITAQKTWSNGEETKEIDILLLENGKYNGKHQIANSQNNWQVAFNNLPKFDENKKEINYTVSEITASLDTVQDNSITLNGKKYEVQITEKSKYNFVIDNKYVPEVPPTPKKKDVEVSKVSFSDDNKTVVEVVGANIQIFEGENANGKKIDEWTTEKGKNHIIKDLEVGKKYTFREVSAPKGLKTVTDFIFSVDENGKVTVHSILTSGKAEYKEGKLIVMDDREIVPDKPKPQEPKKKDVEVSKVSFSDDNKMVVEVVGANIQIFEGENANGKKIDEWTTEKGKNHIIKDLEVGKKYTFREVSAPKGLKTVTDFIFSVDENGKVTVHSILTSGKAEYKEGKLIVMDDREIVPDKPKPQEPKKKDVEVSKVSFSDDNKMVVEVVGANIQIFEGENANGKKIDEWTTEKGKNHIIKDLEVGKKYTFREVSAPKGLKTVTDFIFSVDENGKVTVHSVLTSGKAEYKEGKLIVMDDREIVPDKPTPLIPNNPSDPTPQKPEVPNTNTNKTLPKTGDDSSTTSYALLLGLSGISLILMEMKRRNDLKKEV</sequence>
<dbReference type="SUPFAM" id="SSF49478">
    <property type="entry name" value="Cna protein B-type domain"/>
    <property type="match status" value="3"/>
</dbReference>
<feature type="domain" description="SpaA-like prealbumin fold" evidence="3">
    <location>
        <begin position="343"/>
        <end position="449"/>
    </location>
</feature>
<feature type="domain" description="CNA-B" evidence="2">
    <location>
        <begin position="573"/>
        <end position="673"/>
    </location>
</feature>
<evidence type="ECO:0000259" key="3">
    <source>
        <dbReference type="Pfam" id="PF17802"/>
    </source>
</evidence>
<dbReference type="Pfam" id="PF17802">
    <property type="entry name" value="SpaA"/>
    <property type="match status" value="4"/>
</dbReference>
<evidence type="ECO:0000313" key="4">
    <source>
        <dbReference type="EMBL" id="QEM40817.1"/>
    </source>
</evidence>
<keyword evidence="4" id="KW-0176">Collagen</keyword>